<dbReference type="CDD" id="cd05233">
    <property type="entry name" value="SDR_c"/>
    <property type="match status" value="1"/>
</dbReference>
<evidence type="ECO:0000313" key="4">
    <source>
        <dbReference type="EMBL" id="KAB1145061.1"/>
    </source>
</evidence>
<dbReference type="AlphaFoldDB" id="A0A6H9UZF0"/>
<dbReference type="PRINTS" id="PR00081">
    <property type="entry name" value="GDHRDH"/>
</dbReference>
<dbReference type="Proteomes" id="UP000442707">
    <property type="component" value="Unassembled WGS sequence"/>
</dbReference>
<comment type="caution">
    <text evidence="4">The sequence shown here is derived from an EMBL/GenBank/DDBJ whole genome shotgun (WGS) entry which is preliminary data.</text>
</comment>
<protein>
    <submittedName>
        <fullName evidence="4">Mycofactocin-coupled SDR family oxidoreductase</fullName>
    </submittedName>
</protein>
<dbReference type="SUPFAM" id="SSF51735">
    <property type="entry name" value="NAD(P)-binding Rossmann-fold domains"/>
    <property type="match status" value="1"/>
</dbReference>
<organism evidence="4 5">
    <name type="scientific">Streptomyces luteolifulvus</name>
    <dbReference type="NCBI Taxonomy" id="2615112"/>
    <lineage>
        <taxon>Bacteria</taxon>
        <taxon>Bacillati</taxon>
        <taxon>Actinomycetota</taxon>
        <taxon>Actinomycetes</taxon>
        <taxon>Kitasatosporales</taxon>
        <taxon>Streptomycetaceae</taxon>
        <taxon>Streptomyces</taxon>
    </lineage>
</organism>
<sequence>MGRVENKVVVITGAARGQGRSHAVRLAQEGADIVAVDLCKDVENAGYSMASNEDLEETARLVRETGRRAVVKYADVRDYAAVRSAVAEGVAELDGGLDVLIPNAGILPMGPDVTVSGFAASIDVNLVGVLNTVHASLPHLRDGASVILSGSIASLMPPIGEDEMAGAGYVGYRFSKHALVDYMKELTLQLAPRGIRVNSVHPTTVDTDMTNNEAMFRTYRPDLENPTKDDVAPILATLQAMPITHVSTADVSHAVVYLASDESRYVTGTQLRIDGGALARHRL</sequence>
<dbReference type="FunFam" id="3.40.50.720:FF:000084">
    <property type="entry name" value="Short-chain dehydrogenase reductase"/>
    <property type="match status" value="1"/>
</dbReference>
<reference evidence="4 5" key="1">
    <citation type="submission" date="2019-09" db="EMBL/GenBank/DDBJ databases">
        <title>Screening of Novel Bioactive Compounds from Soil-Associated.</title>
        <authorList>
            <person name="Zhao S."/>
        </authorList>
    </citation>
    <scope>NUCLEOTIDE SEQUENCE [LARGE SCALE GENOMIC DNA]</scope>
    <source>
        <strain evidence="4 5">HIT-DPA4</strain>
    </source>
</reference>
<comment type="similarity">
    <text evidence="1">Belongs to the short-chain dehydrogenases/reductases (SDR) family.</text>
</comment>
<keyword evidence="2" id="KW-0560">Oxidoreductase</keyword>
<gene>
    <name evidence="4" type="ORF">F7R91_20575</name>
</gene>
<dbReference type="NCBIfam" id="TIGR03971">
    <property type="entry name" value="SDR_subfam_1"/>
    <property type="match status" value="1"/>
</dbReference>
<evidence type="ECO:0000256" key="2">
    <source>
        <dbReference type="ARBA" id="ARBA00023002"/>
    </source>
</evidence>
<dbReference type="RefSeq" id="WP_150950534.1">
    <property type="nucleotide sequence ID" value="NZ_VZRB01000013.1"/>
</dbReference>
<accession>A0A6H9UZF0</accession>
<name>A0A6H9UZF0_9ACTN</name>
<dbReference type="PANTHER" id="PTHR42760:SF133">
    <property type="entry name" value="3-OXOACYL-[ACYL-CARRIER-PROTEIN] REDUCTASE"/>
    <property type="match status" value="1"/>
</dbReference>
<dbReference type="EMBL" id="VZRB01000013">
    <property type="protein sequence ID" value="KAB1145061.1"/>
    <property type="molecule type" value="Genomic_DNA"/>
</dbReference>
<keyword evidence="3" id="KW-0520">NAD</keyword>
<evidence type="ECO:0000313" key="5">
    <source>
        <dbReference type="Proteomes" id="UP000442707"/>
    </source>
</evidence>
<dbReference type="InterPro" id="IPR002347">
    <property type="entry name" value="SDR_fam"/>
</dbReference>
<evidence type="ECO:0000256" key="1">
    <source>
        <dbReference type="ARBA" id="ARBA00006484"/>
    </source>
</evidence>
<dbReference type="GO" id="GO:0016616">
    <property type="term" value="F:oxidoreductase activity, acting on the CH-OH group of donors, NAD or NADP as acceptor"/>
    <property type="evidence" value="ECO:0007669"/>
    <property type="project" value="TreeGrafter"/>
</dbReference>
<evidence type="ECO:0000256" key="3">
    <source>
        <dbReference type="ARBA" id="ARBA00023027"/>
    </source>
</evidence>
<dbReference type="InterPro" id="IPR036291">
    <property type="entry name" value="NAD(P)-bd_dom_sf"/>
</dbReference>
<dbReference type="Pfam" id="PF13561">
    <property type="entry name" value="adh_short_C2"/>
    <property type="match status" value="1"/>
</dbReference>
<dbReference type="Gene3D" id="3.40.50.720">
    <property type="entry name" value="NAD(P)-binding Rossmann-like Domain"/>
    <property type="match status" value="1"/>
</dbReference>
<proteinExistence type="inferred from homology"/>
<dbReference type="InterPro" id="IPR023985">
    <property type="entry name" value="SDR_subfam_1"/>
</dbReference>
<dbReference type="PANTHER" id="PTHR42760">
    <property type="entry name" value="SHORT-CHAIN DEHYDROGENASES/REDUCTASES FAMILY MEMBER"/>
    <property type="match status" value="1"/>
</dbReference>
<keyword evidence="5" id="KW-1185">Reference proteome</keyword>